<accession>A0A6J4V2N4</accession>
<reference evidence="2" key="1">
    <citation type="submission" date="2020-02" db="EMBL/GenBank/DDBJ databases">
        <authorList>
            <person name="Meier V. D."/>
        </authorList>
    </citation>
    <scope>NUCLEOTIDE SEQUENCE</scope>
    <source>
        <strain evidence="2">AVDCRST_MAG88</strain>
    </source>
</reference>
<feature type="non-terminal residue" evidence="2">
    <location>
        <position position="72"/>
    </location>
</feature>
<organism evidence="2">
    <name type="scientific">uncultured Thermomicrobiales bacterium</name>
    <dbReference type="NCBI Taxonomy" id="1645740"/>
    <lineage>
        <taxon>Bacteria</taxon>
        <taxon>Pseudomonadati</taxon>
        <taxon>Thermomicrobiota</taxon>
        <taxon>Thermomicrobia</taxon>
        <taxon>Thermomicrobiales</taxon>
        <taxon>environmental samples</taxon>
    </lineage>
</organism>
<gene>
    <name evidence="2" type="ORF">AVDCRST_MAG88-1816</name>
</gene>
<feature type="compositionally biased region" description="Basic and acidic residues" evidence="1">
    <location>
        <begin position="55"/>
        <end position="72"/>
    </location>
</feature>
<evidence type="ECO:0000256" key="1">
    <source>
        <dbReference type="SAM" id="MobiDB-lite"/>
    </source>
</evidence>
<evidence type="ECO:0000313" key="2">
    <source>
        <dbReference type="EMBL" id="CAA9565050.1"/>
    </source>
</evidence>
<feature type="compositionally biased region" description="Basic and acidic residues" evidence="1">
    <location>
        <begin position="1"/>
        <end position="12"/>
    </location>
</feature>
<protein>
    <submittedName>
        <fullName evidence="2">Thioredoxin</fullName>
    </submittedName>
</protein>
<feature type="non-terminal residue" evidence="2">
    <location>
        <position position="1"/>
    </location>
</feature>
<sequence>GEAAGCDRRDVRAAGAQGRGPGTGRLLGDLVRAVSRGRAGAGGHRRRAGGQADDPQARRRPESADRRPVRRD</sequence>
<dbReference type="EMBL" id="CADCWM010000508">
    <property type="protein sequence ID" value="CAA9565050.1"/>
    <property type="molecule type" value="Genomic_DNA"/>
</dbReference>
<feature type="region of interest" description="Disordered" evidence="1">
    <location>
        <begin position="1"/>
        <end position="72"/>
    </location>
</feature>
<dbReference type="AlphaFoldDB" id="A0A6J4V2N4"/>
<proteinExistence type="predicted"/>
<name>A0A6J4V2N4_9BACT</name>